<organism evidence="14">
    <name type="scientific">Bicosoecida sp. CB-2014</name>
    <dbReference type="NCBI Taxonomy" id="1486930"/>
    <lineage>
        <taxon>Eukaryota</taxon>
        <taxon>Sar</taxon>
        <taxon>Stramenopiles</taxon>
        <taxon>Bigyra</taxon>
        <taxon>Opalozoa</taxon>
        <taxon>Bicosoecida</taxon>
    </lineage>
</organism>
<feature type="compositionally biased region" description="Low complexity" evidence="12">
    <location>
        <begin position="139"/>
        <end position="161"/>
    </location>
</feature>
<dbReference type="PANTHER" id="PTHR24356:SF163">
    <property type="entry name" value="3-PHOSPHOINOSITIDE-DEPENDENT PROTEIN KINASE 1-RELATED"/>
    <property type="match status" value="1"/>
</dbReference>
<keyword evidence="7" id="KW-0418">Kinase</keyword>
<dbReference type="Pfam" id="PF14593">
    <property type="entry name" value="PH_3"/>
    <property type="match status" value="1"/>
</dbReference>
<keyword evidence="3" id="KW-0723">Serine/threonine-protein kinase</keyword>
<comment type="catalytic activity">
    <reaction evidence="10">
        <text>L-seryl-[protein] + ATP = O-phospho-L-seryl-[protein] + ADP + H(+)</text>
        <dbReference type="Rhea" id="RHEA:17989"/>
        <dbReference type="Rhea" id="RHEA-COMP:9863"/>
        <dbReference type="Rhea" id="RHEA-COMP:11604"/>
        <dbReference type="ChEBI" id="CHEBI:15378"/>
        <dbReference type="ChEBI" id="CHEBI:29999"/>
        <dbReference type="ChEBI" id="CHEBI:30616"/>
        <dbReference type="ChEBI" id="CHEBI:83421"/>
        <dbReference type="ChEBI" id="CHEBI:456216"/>
        <dbReference type="EC" id="2.7.11.1"/>
    </reaction>
</comment>
<dbReference type="PROSITE" id="PS50011">
    <property type="entry name" value="PROTEIN_KINASE_DOM"/>
    <property type="match status" value="1"/>
</dbReference>
<dbReference type="GO" id="GO:0004674">
    <property type="term" value="F:protein serine/threonine kinase activity"/>
    <property type="evidence" value="ECO:0007669"/>
    <property type="project" value="UniProtKB-KW"/>
</dbReference>
<dbReference type="InterPro" id="IPR033931">
    <property type="entry name" value="PDK1-typ_PH"/>
</dbReference>
<dbReference type="Gene3D" id="1.10.510.10">
    <property type="entry name" value="Transferase(Phosphotransferase) domain 1"/>
    <property type="match status" value="1"/>
</dbReference>
<dbReference type="EC" id="2.7.11.1" evidence="2"/>
<feature type="domain" description="Protein kinase" evidence="13">
    <location>
        <begin position="195"/>
        <end position="469"/>
    </location>
</feature>
<reference evidence="14" key="1">
    <citation type="submission" date="2021-01" db="EMBL/GenBank/DDBJ databases">
        <authorList>
            <person name="Corre E."/>
            <person name="Pelletier E."/>
            <person name="Niang G."/>
            <person name="Scheremetjew M."/>
            <person name="Finn R."/>
            <person name="Kale V."/>
            <person name="Holt S."/>
            <person name="Cochrane G."/>
            <person name="Meng A."/>
            <person name="Brown T."/>
            <person name="Cohen L."/>
        </authorList>
    </citation>
    <scope>NUCLEOTIDE SEQUENCE</scope>
    <source>
        <strain evidence="14">Ms1</strain>
    </source>
</reference>
<evidence type="ECO:0000256" key="10">
    <source>
        <dbReference type="ARBA" id="ARBA00048679"/>
    </source>
</evidence>
<accession>A0A7S1CLF4</accession>
<dbReference type="SUPFAM" id="SSF56112">
    <property type="entry name" value="Protein kinase-like (PK-like)"/>
    <property type="match status" value="1"/>
</dbReference>
<evidence type="ECO:0000256" key="12">
    <source>
        <dbReference type="SAM" id="MobiDB-lite"/>
    </source>
</evidence>
<evidence type="ECO:0000256" key="3">
    <source>
        <dbReference type="ARBA" id="ARBA00022527"/>
    </source>
</evidence>
<comment type="catalytic activity">
    <reaction evidence="9">
        <text>L-threonyl-[protein] + ATP = O-phospho-L-threonyl-[protein] + ADP + H(+)</text>
        <dbReference type="Rhea" id="RHEA:46608"/>
        <dbReference type="Rhea" id="RHEA-COMP:11060"/>
        <dbReference type="Rhea" id="RHEA-COMP:11605"/>
        <dbReference type="ChEBI" id="CHEBI:15378"/>
        <dbReference type="ChEBI" id="CHEBI:30013"/>
        <dbReference type="ChEBI" id="CHEBI:30616"/>
        <dbReference type="ChEBI" id="CHEBI:61977"/>
        <dbReference type="ChEBI" id="CHEBI:456216"/>
        <dbReference type="EC" id="2.7.11.1"/>
    </reaction>
</comment>
<dbReference type="CDD" id="cd05581">
    <property type="entry name" value="STKc_PDK1"/>
    <property type="match status" value="1"/>
</dbReference>
<keyword evidence="8 11" id="KW-0067">ATP-binding</keyword>
<dbReference type="InterPro" id="IPR000719">
    <property type="entry name" value="Prot_kinase_dom"/>
</dbReference>
<dbReference type="FunFam" id="3.30.200.20:FF:000042">
    <property type="entry name" value="Aurora kinase A"/>
    <property type="match status" value="1"/>
</dbReference>
<dbReference type="InterPro" id="IPR017441">
    <property type="entry name" value="Protein_kinase_ATP_BS"/>
</dbReference>
<dbReference type="Gene3D" id="2.30.29.30">
    <property type="entry name" value="Pleckstrin-homology domain (PH domain)/Phosphotyrosine-binding domain (PTB)"/>
    <property type="match status" value="1"/>
</dbReference>
<sequence>MASEGGVAVGSAAEAQLGVAPAAAGAATATAGDAVAAAPPAPPTRVESSGGSSALSSSSGTEAGAASGGGGDAAANGRADAGDDGGSGSGLEIDVPGGGPGLTRGESTATPGADTPWVTAVENAGGSGRPTSGSISSVGAPSASPTSAAASPSGPAAPAAAAGGGAGGGTRPHSSSVSSTGSASRRSPPPGPEHFLFGSELGEGAYARVLHCRHRRTGKDYAVKVMEKRFIRKEGKVAFVMNEKRILSGSNHPNIVKLLFTFHDAQYLYMVMELCRAGELLRVIRKKAADNRAYSAGMSVELTRFYLAQVVSALSYLHERRIVHRDLKPENILIDDTGHVKITDFGTAKDEGNPDPKLANDFAGTAEYVAPEVLHDKPAGREVDLWALGCILYECLRGKRAFGADSEYLTFQQVLNYPDSHVLDFPVSFPEDAKKLVLSLMTVEPSERLGAGEPGSANDMAALRAHPFWGGSFDALLRAEPPYIPSMPALPEPREGGVDSFEDVEPMVLKHSRRASVREILDAGEMERLKAAMAGGDAGGGGMLSDGTEYWRGELAAEEEPVLWAVIEKRKGLFSKTRELVLTTRPRLVYFDPDTYEKKGEIPWSAGMRVELKGGGSIDITTPGRTYHIRDRSLGGAERWKGAIESQLRRSDR</sequence>
<feature type="compositionally biased region" description="Low complexity" evidence="12">
    <location>
        <begin position="171"/>
        <end position="186"/>
    </location>
</feature>
<evidence type="ECO:0000256" key="11">
    <source>
        <dbReference type="PROSITE-ProRule" id="PRU10141"/>
    </source>
</evidence>
<evidence type="ECO:0000256" key="1">
    <source>
        <dbReference type="ARBA" id="ARBA00010006"/>
    </source>
</evidence>
<dbReference type="AlphaFoldDB" id="A0A7S1CLF4"/>
<evidence type="ECO:0000256" key="6">
    <source>
        <dbReference type="ARBA" id="ARBA00022741"/>
    </source>
</evidence>
<dbReference type="InterPro" id="IPR011009">
    <property type="entry name" value="Kinase-like_dom_sf"/>
</dbReference>
<dbReference type="Gene3D" id="3.30.200.20">
    <property type="entry name" value="Phosphorylase Kinase, domain 1"/>
    <property type="match status" value="1"/>
</dbReference>
<evidence type="ECO:0000256" key="8">
    <source>
        <dbReference type="ARBA" id="ARBA00022840"/>
    </source>
</evidence>
<keyword evidence="4" id="KW-0597">Phosphoprotein</keyword>
<dbReference type="SUPFAM" id="SSF50729">
    <property type="entry name" value="PH domain-like"/>
    <property type="match status" value="1"/>
</dbReference>
<evidence type="ECO:0000256" key="4">
    <source>
        <dbReference type="ARBA" id="ARBA00022553"/>
    </source>
</evidence>
<dbReference type="InterPro" id="IPR008271">
    <property type="entry name" value="Ser/Thr_kinase_AS"/>
</dbReference>
<evidence type="ECO:0000256" key="9">
    <source>
        <dbReference type="ARBA" id="ARBA00047899"/>
    </source>
</evidence>
<dbReference type="GO" id="GO:0035556">
    <property type="term" value="P:intracellular signal transduction"/>
    <property type="evidence" value="ECO:0007669"/>
    <property type="project" value="TreeGrafter"/>
</dbReference>
<dbReference type="PROSITE" id="PS00108">
    <property type="entry name" value="PROTEIN_KINASE_ST"/>
    <property type="match status" value="1"/>
</dbReference>
<proteinExistence type="inferred from homology"/>
<feature type="binding site" evidence="11">
    <location>
        <position position="233"/>
    </location>
    <ligand>
        <name>ATP</name>
        <dbReference type="ChEBI" id="CHEBI:30616"/>
    </ligand>
</feature>
<comment type="similarity">
    <text evidence="1">Belongs to the protein kinase superfamily. AGC Ser/Thr protein kinase family. PDPK1 subfamily.</text>
</comment>
<keyword evidence="6 11" id="KW-0547">Nucleotide-binding</keyword>
<dbReference type="FunFam" id="1.10.510.10:FF:000024">
    <property type="entry name" value="Probable serine/threonine-protein kinase cot-1"/>
    <property type="match status" value="1"/>
</dbReference>
<dbReference type="PROSITE" id="PS00107">
    <property type="entry name" value="PROTEIN_KINASE_ATP"/>
    <property type="match status" value="1"/>
</dbReference>
<evidence type="ECO:0000256" key="7">
    <source>
        <dbReference type="ARBA" id="ARBA00022777"/>
    </source>
</evidence>
<dbReference type="InterPro" id="IPR011993">
    <property type="entry name" value="PH-like_dom_sf"/>
</dbReference>
<protein>
    <recommendedName>
        <fullName evidence="2">non-specific serine/threonine protein kinase</fullName>
        <ecNumber evidence="2">2.7.11.1</ecNumber>
    </recommendedName>
</protein>
<feature type="region of interest" description="Disordered" evidence="12">
    <location>
        <begin position="20"/>
        <end position="197"/>
    </location>
</feature>
<dbReference type="SMART" id="SM00220">
    <property type="entry name" value="S_TKc"/>
    <property type="match status" value="1"/>
</dbReference>
<dbReference type="EMBL" id="HBFS01021331">
    <property type="protein sequence ID" value="CAD8921014.1"/>
    <property type="molecule type" value="Transcribed_RNA"/>
</dbReference>
<name>A0A7S1CLF4_9STRA</name>
<evidence type="ECO:0000256" key="2">
    <source>
        <dbReference type="ARBA" id="ARBA00012513"/>
    </source>
</evidence>
<feature type="compositionally biased region" description="Low complexity" evidence="12">
    <location>
        <begin position="20"/>
        <end position="65"/>
    </location>
</feature>
<dbReference type="InterPro" id="IPR050236">
    <property type="entry name" value="Ser_Thr_kinase_AGC"/>
</dbReference>
<dbReference type="GO" id="GO:0005524">
    <property type="term" value="F:ATP binding"/>
    <property type="evidence" value="ECO:0007669"/>
    <property type="project" value="UniProtKB-UniRule"/>
</dbReference>
<dbReference type="PANTHER" id="PTHR24356">
    <property type="entry name" value="SERINE/THREONINE-PROTEIN KINASE"/>
    <property type="match status" value="1"/>
</dbReference>
<evidence type="ECO:0000313" key="14">
    <source>
        <dbReference type="EMBL" id="CAD8921014.1"/>
    </source>
</evidence>
<dbReference type="InterPro" id="IPR039046">
    <property type="entry name" value="PDPK1"/>
</dbReference>
<dbReference type="GO" id="GO:0007010">
    <property type="term" value="P:cytoskeleton organization"/>
    <property type="evidence" value="ECO:0007669"/>
    <property type="project" value="UniProtKB-ARBA"/>
</dbReference>
<evidence type="ECO:0000256" key="5">
    <source>
        <dbReference type="ARBA" id="ARBA00022679"/>
    </source>
</evidence>
<gene>
    <name evidence="14" type="ORF">BSP0115_LOCUS14276</name>
</gene>
<evidence type="ECO:0000259" key="13">
    <source>
        <dbReference type="PROSITE" id="PS50011"/>
    </source>
</evidence>
<keyword evidence="5" id="KW-0808">Transferase</keyword>
<dbReference type="Pfam" id="PF00069">
    <property type="entry name" value="Pkinase"/>
    <property type="match status" value="1"/>
</dbReference>